<evidence type="ECO:0000313" key="3">
    <source>
        <dbReference type="EMBL" id="QDT35758.1"/>
    </source>
</evidence>
<organism evidence="3 4">
    <name type="scientific">Stratiformator vulcanicus</name>
    <dbReference type="NCBI Taxonomy" id="2527980"/>
    <lineage>
        <taxon>Bacteria</taxon>
        <taxon>Pseudomonadati</taxon>
        <taxon>Planctomycetota</taxon>
        <taxon>Planctomycetia</taxon>
        <taxon>Planctomycetales</taxon>
        <taxon>Planctomycetaceae</taxon>
        <taxon>Stratiformator</taxon>
    </lineage>
</organism>
<evidence type="ECO:0000313" key="4">
    <source>
        <dbReference type="Proteomes" id="UP000317318"/>
    </source>
</evidence>
<dbReference type="OrthoDB" id="231679at2"/>
<sequence length="964" mass="105948">MRAQPQRILFSLARDWPLHLTLVALTAVVFRDLLFRGHLFALRDASAFYQPLTLLVIQTLQSGELPLWTPLIHAGMPLLAYPTSTVLYPPKLIFLLLPFQPAVAVYIIGHVLLAAYGMNYATRRFGGPPLGAALAGLSYAFGGYVLFQTTNWVFLCGAAWLPFGLVAVERVVRRGGRGDVVRLSLILTLFVLCGDAQTGYLLGIAAAILLMIRVLRVRGRAGGLTRAVRKRRVSPAPRSRRWFVPQLLRLSTAALLAIGLSAAQLLPTLELVRRSERAEDVVPRSIWGVSSFLLAAESPRRIDTGKPANWYDAILGDPPPPARHDVQRWLFSVSPFATATLLSPSILGQPFPNAAEWGIHVGLQPKQVWVPSLYAGLLTAVGGLLALRLRTGRTVDRWLSWTALVFLLGSFGVYGPVWLCNFIGGVSGLELRFTGGIGGVYWWMNTFLPGFDAFRFPAKLMILFAAPLSILFGLHFEATLRFRWAGRILASITGLAVVAALGVWLSPDLWTEFSMAILKTAYRLEGTIKPNAEDVATLGRGRNAVLKSLCFTSCVGAALLLIRLLWLRSDAALTLRSGYGIGLLVLLAVDVGTANAWMIQTVPASALLDKPRAARLLETALSADEATQGAELPVRVYEDRRELIHYGDRFLFGQAIERGEDRAAAEVTISHGCLSNLHGTIWGISPMVSSGTVTLPEYQAWLEPLSIAGGRRTVAPRRGLDLWGVDAFTFTWMGDRPAAGNLELLKQWHPTGQDPSPFVPGGEPTPSLSSAEPARNAYLRDLRLNPSAFPRAWVVHDVLPLRPLPRSEWAKYQPLMQKLLYPGENAPDLRRFAIVEDEALFKTWGGKRHREPVPNGRPESIAISTYEPTRVRLEVELAAPGLVVLADQFYAGWTATRETADGETTGVPIVRTNRAMRGIYLPEGRHLVTMTYRPLSVTIGSTVSGLSFILCFAFALTRRRGRRN</sequence>
<feature type="transmembrane region" description="Helical" evidence="2">
    <location>
        <begin position="152"/>
        <end position="172"/>
    </location>
</feature>
<dbReference type="EMBL" id="CP036268">
    <property type="protein sequence ID" value="QDT35758.1"/>
    <property type="molecule type" value="Genomic_DNA"/>
</dbReference>
<feature type="transmembrane region" description="Helical" evidence="2">
    <location>
        <begin position="329"/>
        <end position="348"/>
    </location>
</feature>
<dbReference type="PANTHER" id="PTHR38454:SF1">
    <property type="entry name" value="INTEGRAL MEMBRANE PROTEIN"/>
    <property type="match status" value="1"/>
</dbReference>
<feature type="transmembrane region" description="Helical" evidence="2">
    <location>
        <begin position="456"/>
        <end position="476"/>
    </location>
</feature>
<feature type="transmembrane region" description="Helical" evidence="2">
    <location>
        <begin position="368"/>
        <end position="387"/>
    </location>
</feature>
<feature type="region of interest" description="Disordered" evidence="1">
    <location>
        <begin position="751"/>
        <end position="771"/>
    </location>
</feature>
<keyword evidence="2" id="KW-0812">Transmembrane</keyword>
<evidence type="ECO:0000256" key="1">
    <source>
        <dbReference type="SAM" id="MobiDB-lite"/>
    </source>
</evidence>
<keyword evidence="2" id="KW-1133">Transmembrane helix</keyword>
<dbReference type="KEGG" id="svp:Pan189_01110"/>
<proteinExistence type="predicted"/>
<keyword evidence="2" id="KW-0472">Membrane</keyword>
<dbReference type="RefSeq" id="WP_145362026.1">
    <property type="nucleotide sequence ID" value="NZ_CP036268.1"/>
</dbReference>
<feature type="transmembrane region" description="Helical" evidence="2">
    <location>
        <begin position="935"/>
        <end position="956"/>
    </location>
</feature>
<dbReference type="InterPro" id="IPR018580">
    <property type="entry name" value="Uncharacterised_YfhO"/>
</dbReference>
<feature type="transmembrane region" description="Helical" evidence="2">
    <location>
        <begin position="544"/>
        <end position="566"/>
    </location>
</feature>
<dbReference type="AlphaFoldDB" id="A0A517QVV8"/>
<feature type="transmembrane region" description="Helical" evidence="2">
    <location>
        <begin position="128"/>
        <end position="146"/>
    </location>
</feature>
<keyword evidence="4" id="KW-1185">Reference proteome</keyword>
<feature type="transmembrane region" description="Helical" evidence="2">
    <location>
        <begin position="488"/>
        <end position="505"/>
    </location>
</feature>
<feature type="transmembrane region" description="Helical" evidence="2">
    <location>
        <begin position="184"/>
        <end position="212"/>
    </location>
</feature>
<feature type="transmembrane region" description="Helical" evidence="2">
    <location>
        <begin position="92"/>
        <end position="116"/>
    </location>
</feature>
<accession>A0A517QVV8</accession>
<gene>
    <name evidence="3" type="ORF">Pan189_01110</name>
</gene>
<reference evidence="3 4" key="1">
    <citation type="submission" date="2019-02" db="EMBL/GenBank/DDBJ databases">
        <title>Deep-cultivation of Planctomycetes and their phenomic and genomic characterization uncovers novel biology.</title>
        <authorList>
            <person name="Wiegand S."/>
            <person name="Jogler M."/>
            <person name="Boedeker C."/>
            <person name="Pinto D."/>
            <person name="Vollmers J."/>
            <person name="Rivas-Marin E."/>
            <person name="Kohn T."/>
            <person name="Peeters S.H."/>
            <person name="Heuer A."/>
            <person name="Rast P."/>
            <person name="Oberbeckmann S."/>
            <person name="Bunk B."/>
            <person name="Jeske O."/>
            <person name="Meyerdierks A."/>
            <person name="Storesund J.E."/>
            <person name="Kallscheuer N."/>
            <person name="Luecker S."/>
            <person name="Lage O.M."/>
            <person name="Pohl T."/>
            <person name="Merkel B.J."/>
            <person name="Hornburger P."/>
            <person name="Mueller R.-W."/>
            <person name="Bruemmer F."/>
            <person name="Labrenz M."/>
            <person name="Spormann A.M."/>
            <person name="Op den Camp H."/>
            <person name="Overmann J."/>
            <person name="Amann R."/>
            <person name="Jetten M.S.M."/>
            <person name="Mascher T."/>
            <person name="Medema M.H."/>
            <person name="Devos D.P."/>
            <person name="Kaster A.-K."/>
            <person name="Ovreas L."/>
            <person name="Rohde M."/>
            <person name="Galperin M.Y."/>
            <person name="Jogler C."/>
        </authorList>
    </citation>
    <scope>NUCLEOTIDE SEQUENCE [LARGE SCALE GENOMIC DNA]</scope>
    <source>
        <strain evidence="3 4">Pan189</strain>
    </source>
</reference>
<dbReference type="PANTHER" id="PTHR38454">
    <property type="entry name" value="INTEGRAL MEMBRANE PROTEIN-RELATED"/>
    <property type="match status" value="1"/>
</dbReference>
<name>A0A517QVV8_9PLAN</name>
<protein>
    <submittedName>
        <fullName evidence="3">Bacterial membrane protein YfhO</fullName>
    </submittedName>
</protein>
<dbReference type="Proteomes" id="UP000317318">
    <property type="component" value="Chromosome"/>
</dbReference>
<evidence type="ECO:0000256" key="2">
    <source>
        <dbReference type="SAM" id="Phobius"/>
    </source>
</evidence>
<feature type="transmembrane region" description="Helical" evidence="2">
    <location>
        <begin position="399"/>
        <end position="419"/>
    </location>
</feature>
<feature type="transmembrane region" description="Helical" evidence="2">
    <location>
        <begin position="578"/>
        <end position="599"/>
    </location>
</feature>